<protein>
    <submittedName>
        <fullName evidence="1">Uncharacterized protein DUF1330</fullName>
    </submittedName>
</protein>
<evidence type="ECO:0000313" key="1">
    <source>
        <dbReference type="EMBL" id="PXX08580.1"/>
    </source>
</evidence>
<accession>A0ABX5MF88</accession>
<gene>
    <name evidence="1" type="ORF">C7400_1264</name>
</gene>
<dbReference type="EMBL" id="QJJV01000026">
    <property type="protein sequence ID" value="PXX08580.1"/>
    <property type="molecule type" value="Genomic_DNA"/>
</dbReference>
<sequence>MWGSAAYPDMIENFERALIIQFPSADAARQWYKTGDNASGGSAQSENLNIRVMLIS</sequence>
<comment type="caution">
    <text evidence="1">The sequence shown here is derived from an EMBL/GenBank/DDBJ whole genome shotgun (WGS) entry which is preliminary data.</text>
</comment>
<reference evidence="1 2" key="1">
    <citation type="submission" date="2018-05" db="EMBL/GenBank/DDBJ databases">
        <title>Genomic Encyclopedia of Type Strains, Phase IV (KMG-V): Genome sequencing to study the core and pangenomes of soil and plant-associated prokaryotes.</title>
        <authorList>
            <person name="Whitman W."/>
        </authorList>
    </citation>
    <scope>NUCLEOTIDE SEQUENCE [LARGE SCALE GENOMIC DNA]</scope>
    <source>
        <strain evidence="1 2">SIr-6563</strain>
    </source>
</reference>
<keyword evidence="2" id="KW-1185">Reference proteome</keyword>
<name>A0ABX5MF88_9BURK</name>
<proteinExistence type="predicted"/>
<organism evidence="1 2">
    <name type="scientific">Paraburkholderia tropica</name>
    <dbReference type="NCBI Taxonomy" id="92647"/>
    <lineage>
        <taxon>Bacteria</taxon>
        <taxon>Pseudomonadati</taxon>
        <taxon>Pseudomonadota</taxon>
        <taxon>Betaproteobacteria</taxon>
        <taxon>Burkholderiales</taxon>
        <taxon>Burkholderiaceae</taxon>
        <taxon>Paraburkholderia</taxon>
    </lineage>
</organism>
<evidence type="ECO:0000313" key="2">
    <source>
        <dbReference type="Proteomes" id="UP000247515"/>
    </source>
</evidence>
<dbReference type="Proteomes" id="UP000247515">
    <property type="component" value="Unassembled WGS sequence"/>
</dbReference>